<evidence type="ECO:0000313" key="2">
    <source>
        <dbReference type="EMBL" id="KAH3862761.1"/>
    </source>
</evidence>
<evidence type="ECO:0000256" key="1">
    <source>
        <dbReference type="SAM" id="MobiDB-lite"/>
    </source>
</evidence>
<keyword evidence="3" id="KW-1185">Reference proteome</keyword>
<protein>
    <submittedName>
        <fullName evidence="2">Uncharacterized protein</fullName>
    </submittedName>
</protein>
<dbReference type="Proteomes" id="UP000828390">
    <property type="component" value="Unassembled WGS sequence"/>
</dbReference>
<name>A0A9D4LRL6_DREPO</name>
<dbReference type="EMBL" id="JAIWYP010000002">
    <property type="protein sequence ID" value="KAH3862761.1"/>
    <property type="molecule type" value="Genomic_DNA"/>
</dbReference>
<evidence type="ECO:0000313" key="3">
    <source>
        <dbReference type="Proteomes" id="UP000828390"/>
    </source>
</evidence>
<feature type="region of interest" description="Disordered" evidence="1">
    <location>
        <begin position="156"/>
        <end position="185"/>
    </location>
</feature>
<gene>
    <name evidence="2" type="ORF">DPMN_025735</name>
</gene>
<sequence>MHIFPFNHHLHALQKSPQLKFGRLRSFATYPLGHTSTLEKQLLKYMEIVRDLATRCPGPAFQHYDSQFRLFRASVPLPWDRIHTEFWLMASTLSTNTRILSPFVPQDPPLNVDHSPQTVQNVSWTTYVGTSTNQPTVNASTAPTLVSVVSAGDPTLLSTAHSPARSRPPSPSLARTTIPVPTQSHPSNYNLVTPVNVNQLIPFLS</sequence>
<organism evidence="2 3">
    <name type="scientific">Dreissena polymorpha</name>
    <name type="common">Zebra mussel</name>
    <name type="synonym">Mytilus polymorpha</name>
    <dbReference type="NCBI Taxonomy" id="45954"/>
    <lineage>
        <taxon>Eukaryota</taxon>
        <taxon>Metazoa</taxon>
        <taxon>Spiralia</taxon>
        <taxon>Lophotrochozoa</taxon>
        <taxon>Mollusca</taxon>
        <taxon>Bivalvia</taxon>
        <taxon>Autobranchia</taxon>
        <taxon>Heteroconchia</taxon>
        <taxon>Euheterodonta</taxon>
        <taxon>Imparidentia</taxon>
        <taxon>Neoheterodontei</taxon>
        <taxon>Myida</taxon>
        <taxon>Dreissenoidea</taxon>
        <taxon>Dreissenidae</taxon>
        <taxon>Dreissena</taxon>
    </lineage>
</organism>
<accession>A0A9D4LRL6</accession>
<reference evidence="2" key="2">
    <citation type="submission" date="2020-11" db="EMBL/GenBank/DDBJ databases">
        <authorList>
            <person name="McCartney M.A."/>
            <person name="Auch B."/>
            <person name="Kono T."/>
            <person name="Mallez S."/>
            <person name="Becker A."/>
            <person name="Gohl D.M."/>
            <person name="Silverstein K.A.T."/>
            <person name="Koren S."/>
            <person name="Bechman K.B."/>
            <person name="Herman A."/>
            <person name="Abrahante J.E."/>
            <person name="Garbe J."/>
        </authorList>
    </citation>
    <scope>NUCLEOTIDE SEQUENCE</scope>
    <source>
        <strain evidence="2">Duluth1</strain>
        <tissue evidence="2">Whole animal</tissue>
    </source>
</reference>
<proteinExistence type="predicted"/>
<dbReference type="AlphaFoldDB" id="A0A9D4LRL6"/>
<comment type="caution">
    <text evidence="2">The sequence shown here is derived from an EMBL/GenBank/DDBJ whole genome shotgun (WGS) entry which is preliminary data.</text>
</comment>
<reference evidence="2" key="1">
    <citation type="journal article" date="2019" name="bioRxiv">
        <title>The Genome of the Zebra Mussel, Dreissena polymorpha: A Resource for Invasive Species Research.</title>
        <authorList>
            <person name="McCartney M.A."/>
            <person name="Auch B."/>
            <person name="Kono T."/>
            <person name="Mallez S."/>
            <person name="Zhang Y."/>
            <person name="Obille A."/>
            <person name="Becker A."/>
            <person name="Abrahante J.E."/>
            <person name="Garbe J."/>
            <person name="Badalamenti J.P."/>
            <person name="Herman A."/>
            <person name="Mangelson H."/>
            <person name="Liachko I."/>
            <person name="Sullivan S."/>
            <person name="Sone E.D."/>
            <person name="Koren S."/>
            <person name="Silverstein K.A.T."/>
            <person name="Beckman K.B."/>
            <person name="Gohl D.M."/>
        </authorList>
    </citation>
    <scope>NUCLEOTIDE SEQUENCE</scope>
    <source>
        <strain evidence="2">Duluth1</strain>
        <tissue evidence="2">Whole animal</tissue>
    </source>
</reference>